<feature type="compositionally biased region" description="Basic and acidic residues" evidence="1">
    <location>
        <begin position="18"/>
        <end position="29"/>
    </location>
</feature>
<accession>A0A9Q5HV79</accession>
<feature type="compositionally biased region" description="Low complexity" evidence="1">
    <location>
        <begin position="96"/>
        <end position="107"/>
    </location>
</feature>
<dbReference type="EMBL" id="LNZH02000201">
    <property type="protein sequence ID" value="OCB86541.1"/>
    <property type="molecule type" value="Genomic_DNA"/>
</dbReference>
<comment type="caution">
    <text evidence="2">The sequence shown here is derived from an EMBL/GenBank/DDBJ whole genome shotgun (WGS) entry which is preliminary data.</text>
</comment>
<reference evidence="2" key="1">
    <citation type="submission" date="2016-06" db="EMBL/GenBank/DDBJ databases">
        <title>Draft Genome sequence of the fungus Inonotus baumii.</title>
        <authorList>
            <person name="Zhu H."/>
            <person name="Lin W."/>
        </authorList>
    </citation>
    <scope>NUCLEOTIDE SEQUENCE</scope>
    <source>
        <strain evidence="2">821</strain>
    </source>
</reference>
<proteinExistence type="predicted"/>
<sequence length="359" mass="40429">MEGSRSGESREHHHRPRRLTDRYVPDYRDSNTSSGRPDRYVPSDRPGSRASTRSGTDSYVPTRRDSSSRDTHSTPRRSGDPRVQHIPRRIDRYVPSGHSGSHASTGGEIDSDVPTRRDSYSRDAYPTPRITPTPRSINSGTPVGSTENTAPSGLLDSYRPADDELTKKKLAHKDIKPGMCVWADNRELEILSQYYGKNLMSKSGQAHGRKHLELVVSKSRDDDPRPHVRTVMLTTFGGARSLKERGIFEDKWKECVPRVPAMKECDAQYGPVEFERGLRNSNIVPGWILIHARNFVHANSEGKYECFETEMSSTHVAEMDRRAKAHENEFAIAARDLRASGLKLAESSQPGKRRREGQP</sequence>
<evidence type="ECO:0000313" key="3">
    <source>
        <dbReference type="Proteomes" id="UP000757232"/>
    </source>
</evidence>
<feature type="compositionally biased region" description="Polar residues" evidence="1">
    <location>
        <begin position="49"/>
        <end position="59"/>
    </location>
</feature>
<dbReference type="Proteomes" id="UP000757232">
    <property type="component" value="Unassembled WGS sequence"/>
</dbReference>
<feature type="region of interest" description="Disordered" evidence="1">
    <location>
        <begin position="1"/>
        <end position="159"/>
    </location>
</feature>
<feature type="compositionally biased region" description="Polar residues" evidence="1">
    <location>
        <begin position="136"/>
        <end position="151"/>
    </location>
</feature>
<evidence type="ECO:0000313" key="2">
    <source>
        <dbReference type="EMBL" id="OCB86541.1"/>
    </source>
</evidence>
<dbReference type="AlphaFoldDB" id="A0A9Q5HV79"/>
<evidence type="ECO:0000256" key="1">
    <source>
        <dbReference type="SAM" id="MobiDB-lite"/>
    </source>
</evidence>
<protein>
    <submittedName>
        <fullName evidence="2">Uncharacterized protein</fullName>
    </submittedName>
</protein>
<feature type="compositionally biased region" description="Basic and acidic residues" evidence="1">
    <location>
        <begin position="62"/>
        <end position="92"/>
    </location>
</feature>
<keyword evidence="3" id="KW-1185">Reference proteome</keyword>
<name>A0A9Q5HV79_SANBA</name>
<gene>
    <name evidence="2" type="ORF">A7U60_g6437</name>
</gene>
<feature type="compositionally biased region" description="Low complexity" evidence="1">
    <location>
        <begin position="126"/>
        <end position="135"/>
    </location>
</feature>
<organism evidence="2 3">
    <name type="scientific">Sanghuangporus baumii</name>
    <name type="common">Phellinus baumii</name>
    <dbReference type="NCBI Taxonomy" id="108892"/>
    <lineage>
        <taxon>Eukaryota</taxon>
        <taxon>Fungi</taxon>
        <taxon>Dikarya</taxon>
        <taxon>Basidiomycota</taxon>
        <taxon>Agaricomycotina</taxon>
        <taxon>Agaricomycetes</taxon>
        <taxon>Hymenochaetales</taxon>
        <taxon>Hymenochaetaceae</taxon>
        <taxon>Sanghuangporus</taxon>
    </lineage>
</organism>
<feature type="compositionally biased region" description="Basic and acidic residues" evidence="1">
    <location>
        <begin position="1"/>
        <end position="11"/>
    </location>
</feature>